<dbReference type="AlphaFoldDB" id="T0JUJ2"/>
<dbReference type="OrthoDB" id="4851858at2759"/>
<reference evidence="4" key="1">
    <citation type="journal article" date="2013" name="Mol. Plant Microbe Interact.">
        <title>Global aspects of pacC regulation of pathogenicity genes in Colletotrichum gloeosporioides as revealed by transcriptome analysis.</title>
        <authorList>
            <person name="Alkan N."/>
            <person name="Meng X."/>
            <person name="Friedlander G."/>
            <person name="Reuveni E."/>
            <person name="Sukno S."/>
            <person name="Sherman A."/>
            <person name="Thon M."/>
            <person name="Fluhr R."/>
            <person name="Prusky D."/>
        </authorList>
    </citation>
    <scope>NUCLEOTIDE SEQUENCE [LARGE SCALE GENOMIC DNA]</scope>
    <source>
        <strain evidence="4">Cg-14</strain>
    </source>
</reference>
<dbReference type="HOGENOM" id="CLU_2687674_0_0_1"/>
<organism evidence="3 4">
    <name type="scientific">Colletotrichum gloeosporioides (strain Cg-14)</name>
    <name type="common">Anthracnose fungus</name>
    <name type="synonym">Glomerella cingulata</name>
    <dbReference type="NCBI Taxonomy" id="1237896"/>
    <lineage>
        <taxon>Eukaryota</taxon>
        <taxon>Fungi</taxon>
        <taxon>Dikarya</taxon>
        <taxon>Ascomycota</taxon>
        <taxon>Pezizomycotina</taxon>
        <taxon>Sordariomycetes</taxon>
        <taxon>Hypocreomycetidae</taxon>
        <taxon>Glomerellales</taxon>
        <taxon>Glomerellaceae</taxon>
        <taxon>Colletotrichum</taxon>
        <taxon>Colletotrichum gloeosporioides species complex</taxon>
    </lineage>
</organism>
<accession>T0JUJ2</accession>
<dbReference type="Proteomes" id="UP000015530">
    <property type="component" value="Unassembled WGS sequence"/>
</dbReference>
<feature type="compositionally biased region" description="Acidic residues" evidence="1">
    <location>
        <begin position="57"/>
        <end position="74"/>
    </location>
</feature>
<feature type="chain" id="PRO_5004578337" evidence="2">
    <location>
        <begin position="19"/>
        <end position="74"/>
    </location>
</feature>
<gene>
    <name evidence="3" type="ORF">CGLO_17041</name>
</gene>
<comment type="caution">
    <text evidence="3">The sequence shown here is derived from an EMBL/GenBank/DDBJ whole genome shotgun (WGS) entry which is preliminary data.</text>
</comment>
<name>T0JUJ2_COLGC</name>
<protein>
    <submittedName>
        <fullName evidence="3">Uncharacterized protein</fullName>
    </submittedName>
</protein>
<feature type="region of interest" description="Disordered" evidence="1">
    <location>
        <begin position="52"/>
        <end position="74"/>
    </location>
</feature>
<evidence type="ECO:0000256" key="1">
    <source>
        <dbReference type="SAM" id="MobiDB-lite"/>
    </source>
</evidence>
<proteinExistence type="predicted"/>
<feature type="signal peptide" evidence="2">
    <location>
        <begin position="1"/>
        <end position="18"/>
    </location>
</feature>
<dbReference type="EMBL" id="AMYD01004058">
    <property type="protein sequence ID" value="EQB44228.1"/>
    <property type="molecule type" value="Genomic_DNA"/>
</dbReference>
<sequence>MKSSFILSLAAIAAQVIALPTQTEERSVTLPVRDVEFAANIDVRPKLRRGQRAAVTDIEERDVAEDDETAPTNT</sequence>
<evidence type="ECO:0000313" key="3">
    <source>
        <dbReference type="EMBL" id="EQB44228.1"/>
    </source>
</evidence>
<evidence type="ECO:0000313" key="4">
    <source>
        <dbReference type="Proteomes" id="UP000015530"/>
    </source>
</evidence>
<keyword evidence="2" id="KW-0732">Signal</keyword>
<evidence type="ECO:0000256" key="2">
    <source>
        <dbReference type="SAM" id="SignalP"/>
    </source>
</evidence>